<evidence type="ECO:0000256" key="7">
    <source>
        <dbReference type="PIRNR" id="PIRNR000296"/>
    </source>
</evidence>
<dbReference type="CDD" id="cd08153">
    <property type="entry name" value="srpA_like"/>
    <property type="match status" value="1"/>
</dbReference>
<dbReference type="PROSITE" id="PS51402">
    <property type="entry name" value="CATALASE_3"/>
    <property type="match status" value="1"/>
</dbReference>
<gene>
    <name evidence="13" type="ORF">KB893_016010</name>
    <name evidence="12" type="ORF">KB893_09780</name>
</gene>
<evidence type="ECO:0000313" key="12">
    <source>
        <dbReference type="EMBL" id="MBR0562801.1"/>
    </source>
</evidence>
<dbReference type="PANTHER" id="PTHR11465:SF9">
    <property type="entry name" value="CATALASE"/>
    <property type="match status" value="1"/>
</dbReference>
<comment type="similarity">
    <text evidence="1 7">Belongs to the catalase family.</text>
</comment>
<reference evidence="12" key="2">
    <citation type="submission" date="2021-04" db="EMBL/GenBank/DDBJ databases">
        <authorList>
            <person name="Karlyshev A.V."/>
        </authorList>
    </citation>
    <scope>NUCLEOTIDE SEQUENCE</scope>
    <source>
        <strain evidence="12">LMG 29479</strain>
    </source>
</reference>
<dbReference type="Gene3D" id="1.20.1280.120">
    <property type="match status" value="1"/>
</dbReference>
<dbReference type="GO" id="GO:0046872">
    <property type="term" value="F:metal ion binding"/>
    <property type="evidence" value="ECO:0007669"/>
    <property type="project" value="UniProtKB-KW"/>
</dbReference>
<keyword evidence="5 7" id="KW-0560">Oxidoreductase</keyword>
<keyword evidence="10" id="KW-0812">Transmembrane</keyword>
<evidence type="ECO:0000313" key="14">
    <source>
        <dbReference type="Proteomes" id="UP000675747"/>
    </source>
</evidence>
<evidence type="ECO:0000256" key="2">
    <source>
        <dbReference type="ARBA" id="ARBA00022559"/>
    </source>
</evidence>
<keyword evidence="2 7" id="KW-0575">Peroxidase</keyword>
<dbReference type="InterPro" id="IPR011614">
    <property type="entry name" value="Catalase_core"/>
</dbReference>
<dbReference type="InterPro" id="IPR024168">
    <property type="entry name" value="Catalase_SrpA-type_pred"/>
</dbReference>
<dbReference type="GO" id="GO:0042744">
    <property type="term" value="P:hydrogen peroxide catabolic process"/>
    <property type="evidence" value="ECO:0007669"/>
    <property type="project" value="TreeGrafter"/>
</dbReference>
<sequence length="364" mass="39348">MSSPSPEPGHPRRRSPLPALGLIGAVVLIVALAFGWVGGWLDRDRLTAQRMVDTIEGGNPHPGFRRAHSKGICVSGYFEPTAAGPRLSKARVFAQPRVPVLGRMSIGGGDPHGADATARVRSMALRLRTDDGQEWRTAMNSFPFFPVATPEAFQAQTLASRPDPATGRPDPAAMEAFLAQHPEARRFLEWAKTAPWPTSFANTRFNGVNAFRFVDAAEGSRFVRWSMRPQAPLETLPAEARERADADYLQEDLVARLAAAPLRWDMVATVAAADDPVTDPSQPWPEDREQVVLGTLVLEDAQPQATGPCRDLNYDPLVLPEGIEGSGDPVLAARSATYSVSFNRRQREIAAGDAAAATGTEGAR</sequence>
<dbReference type="GO" id="GO:0005737">
    <property type="term" value="C:cytoplasm"/>
    <property type="evidence" value="ECO:0007669"/>
    <property type="project" value="TreeGrafter"/>
</dbReference>
<protein>
    <recommendedName>
        <fullName evidence="7">Catalase-related peroxidase</fullName>
        <ecNumber evidence="7">1.11.1.-</ecNumber>
    </recommendedName>
</protein>
<keyword evidence="14" id="KW-1185">Reference proteome</keyword>
<dbReference type="EMBL" id="JAGQFT020000013">
    <property type="protein sequence ID" value="MBS7458646.1"/>
    <property type="molecule type" value="Genomic_DNA"/>
</dbReference>
<dbReference type="RefSeq" id="WP_211926728.1">
    <property type="nucleotide sequence ID" value="NZ_JAGQFT020000013.1"/>
</dbReference>
<dbReference type="Pfam" id="PF00199">
    <property type="entry name" value="Catalase"/>
    <property type="match status" value="1"/>
</dbReference>
<dbReference type="EMBL" id="JAGQFT010000075">
    <property type="protein sequence ID" value="MBR0562801.1"/>
    <property type="molecule type" value="Genomic_DNA"/>
</dbReference>
<accession>A0A8J7VVP8</accession>
<evidence type="ECO:0000256" key="3">
    <source>
        <dbReference type="ARBA" id="ARBA00022617"/>
    </source>
</evidence>
<evidence type="ECO:0000256" key="4">
    <source>
        <dbReference type="ARBA" id="ARBA00022723"/>
    </source>
</evidence>
<reference evidence="13 14" key="1">
    <citation type="journal article" date="2021" name="Microbiol. Resour. Announc.">
        <title>Draft Genome Sequence of Coralloluteibacterium stylophorae LMG 29479T.</title>
        <authorList>
            <person name="Karlyshev A.V."/>
            <person name="Kudryashova E.B."/>
            <person name="Ariskina E.V."/>
            <person name="Conroy A.P."/>
            <person name="Abidueva E.Y."/>
        </authorList>
    </citation>
    <scope>NUCLEOTIDE SEQUENCE [LARGE SCALE GENOMIC DNA]</scope>
    <source>
        <strain evidence="13 14">LMG 29479</strain>
    </source>
</reference>
<feature type="binding site" description="axial binding residue" evidence="9">
    <location>
        <position position="338"/>
    </location>
    <ligand>
        <name>heme</name>
        <dbReference type="ChEBI" id="CHEBI:30413"/>
    </ligand>
    <ligandPart>
        <name>Fe</name>
        <dbReference type="ChEBI" id="CHEBI:18248"/>
    </ligandPart>
</feature>
<feature type="active site" evidence="8">
    <location>
        <position position="68"/>
    </location>
</feature>
<keyword evidence="6 7" id="KW-0408">Iron</keyword>
<dbReference type="GO" id="GO:0020037">
    <property type="term" value="F:heme binding"/>
    <property type="evidence" value="ECO:0007669"/>
    <property type="project" value="InterPro"/>
</dbReference>
<dbReference type="PANTHER" id="PTHR11465">
    <property type="entry name" value="CATALASE"/>
    <property type="match status" value="1"/>
</dbReference>
<keyword evidence="4 7" id="KW-0479">Metal-binding</keyword>
<keyword evidence="10" id="KW-0472">Membrane</keyword>
<dbReference type="GO" id="GO:0042542">
    <property type="term" value="P:response to hydrogen peroxide"/>
    <property type="evidence" value="ECO:0007669"/>
    <property type="project" value="TreeGrafter"/>
</dbReference>
<evidence type="ECO:0000256" key="6">
    <source>
        <dbReference type="ARBA" id="ARBA00023004"/>
    </source>
</evidence>
<dbReference type="Gene3D" id="2.40.180.10">
    <property type="entry name" value="Catalase core domain"/>
    <property type="match status" value="1"/>
</dbReference>
<comment type="function">
    <text evidence="7">Has an organic peroxide-dependent peroxidase activity.</text>
</comment>
<keyword evidence="10" id="KW-1133">Transmembrane helix</keyword>
<dbReference type="GO" id="GO:0004096">
    <property type="term" value="F:catalase activity"/>
    <property type="evidence" value="ECO:0007669"/>
    <property type="project" value="InterPro"/>
</dbReference>
<evidence type="ECO:0000256" key="1">
    <source>
        <dbReference type="ARBA" id="ARBA00005329"/>
    </source>
</evidence>
<dbReference type="PIRSF" id="PIRSF000296">
    <property type="entry name" value="SrpA"/>
    <property type="match status" value="1"/>
</dbReference>
<feature type="transmembrane region" description="Helical" evidence="10">
    <location>
        <begin position="20"/>
        <end position="41"/>
    </location>
</feature>
<dbReference type="InterPro" id="IPR018028">
    <property type="entry name" value="Catalase"/>
</dbReference>
<dbReference type="SUPFAM" id="SSF56634">
    <property type="entry name" value="Heme-dependent catalase-like"/>
    <property type="match status" value="1"/>
</dbReference>
<evidence type="ECO:0000256" key="9">
    <source>
        <dbReference type="PIRSR" id="PIRSR000296-2"/>
    </source>
</evidence>
<dbReference type="Proteomes" id="UP000675747">
    <property type="component" value="Unassembled WGS sequence"/>
</dbReference>
<comment type="cofactor">
    <cofactor evidence="7">
        <name>heme</name>
        <dbReference type="ChEBI" id="CHEBI:30413"/>
    </cofactor>
</comment>
<organism evidence="12">
    <name type="scientific">Coralloluteibacterium stylophorae</name>
    <dbReference type="NCBI Taxonomy" id="1776034"/>
    <lineage>
        <taxon>Bacteria</taxon>
        <taxon>Pseudomonadati</taxon>
        <taxon>Pseudomonadota</taxon>
        <taxon>Gammaproteobacteria</taxon>
        <taxon>Lysobacterales</taxon>
        <taxon>Lysobacteraceae</taxon>
        <taxon>Coralloluteibacterium</taxon>
    </lineage>
</organism>
<comment type="caution">
    <text evidence="12">The sequence shown here is derived from an EMBL/GenBank/DDBJ whole genome shotgun (WGS) entry which is preliminary data.</text>
</comment>
<feature type="domain" description="Catalase core" evidence="11">
    <location>
        <begin position="54"/>
        <end position="364"/>
    </location>
</feature>
<evidence type="ECO:0000259" key="11">
    <source>
        <dbReference type="SMART" id="SM01060"/>
    </source>
</evidence>
<evidence type="ECO:0000313" key="13">
    <source>
        <dbReference type="EMBL" id="MBS7458646.1"/>
    </source>
</evidence>
<name>A0A8J7VVP8_9GAMM</name>
<dbReference type="InterPro" id="IPR020835">
    <property type="entry name" value="Catalase_sf"/>
</dbReference>
<dbReference type="AlphaFoldDB" id="A0A8J7VVP8"/>
<evidence type="ECO:0000256" key="5">
    <source>
        <dbReference type="ARBA" id="ARBA00023002"/>
    </source>
</evidence>
<evidence type="ECO:0000256" key="8">
    <source>
        <dbReference type="PIRSR" id="PIRSR000296-1"/>
    </source>
</evidence>
<keyword evidence="3 7" id="KW-0349">Heme</keyword>
<proteinExistence type="inferred from homology"/>
<evidence type="ECO:0000256" key="10">
    <source>
        <dbReference type="SAM" id="Phobius"/>
    </source>
</evidence>
<dbReference type="SMART" id="SM01060">
    <property type="entry name" value="Catalase"/>
    <property type="match status" value="1"/>
</dbReference>
<dbReference type="EC" id="1.11.1.-" evidence="7"/>